<name>A0A0V0UCI9_9BILA</name>
<comment type="caution">
    <text evidence="1">The sequence shown here is derived from an EMBL/GenBank/DDBJ whole genome shotgun (WGS) entry which is preliminary data.</text>
</comment>
<organism evidence="1 2">
    <name type="scientific">Trichinella murrelli</name>
    <dbReference type="NCBI Taxonomy" id="144512"/>
    <lineage>
        <taxon>Eukaryota</taxon>
        <taxon>Metazoa</taxon>
        <taxon>Ecdysozoa</taxon>
        <taxon>Nematoda</taxon>
        <taxon>Enoplea</taxon>
        <taxon>Dorylaimia</taxon>
        <taxon>Trichinellida</taxon>
        <taxon>Trichinellidae</taxon>
        <taxon>Trichinella</taxon>
    </lineage>
</organism>
<dbReference type="AlphaFoldDB" id="A0A0V0UCI9"/>
<protein>
    <submittedName>
        <fullName evidence="1">Uncharacterized protein</fullName>
    </submittedName>
</protein>
<dbReference type="EMBL" id="JYDJ01000020">
    <property type="protein sequence ID" value="KRX49084.1"/>
    <property type="molecule type" value="Genomic_DNA"/>
</dbReference>
<keyword evidence="2" id="KW-1185">Reference proteome</keyword>
<sequence length="58" mass="6694">MHHLWKVERLKWTKSRKHCLTQTTANNGVRPGDHMPIESHYQLVDPHGLTIKGFSMGS</sequence>
<evidence type="ECO:0000313" key="2">
    <source>
        <dbReference type="Proteomes" id="UP000055048"/>
    </source>
</evidence>
<proteinExistence type="predicted"/>
<accession>A0A0V0UCI9</accession>
<gene>
    <name evidence="1" type="ORF">T05_4442</name>
</gene>
<dbReference type="Proteomes" id="UP000055048">
    <property type="component" value="Unassembled WGS sequence"/>
</dbReference>
<evidence type="ECO:0000313" key="1">
    <source>
        <dbReference type="EMBL" id="KRX49084.1"/>
    </source>
</evidence>
<reference evidence="1 2" key="1">
    <citation type="submission" date="2015-01" db="EMBL/GenBank/DDBJ databases">
        <title>Evolution of Trichinella species and genotypes.</title>
        <authorList>
            <person name="Korhonen P.K."/>
            <person name="Edoardo P."/>
            <person name="Giuseppe L.R."/>
            <person name="Gasser R.B."/>
        </authorList>
    </citation>
    <scope>NUCLEOTIDE SEQUENCE [LARGE SCALE GENOMIC DNA]</scope>
    <source>
        <strain evidence="1">ISS417</strain>
    </source>
</reference>